<name>A0A1L3SVM2_9HYPH</name>
<dbReference type="AlphaFoldDB" id="A0A1L3SVM2"/>
<protein>
    <recommendedName>
        <fullName evidence="1">SIS domain-containing protein</fullName>
    </recommendedName>
</protein>
<dbReference type="NCBIfam" id="NF002805">
    <property type="entry name" value="PRK02947.1"/>
    <property type="match status" value="1"/>
</dbReference>
<dbReference type="Gene3D" id="3.40.50.10490">
    <property type="entry name" value="Glucose-6-phosphate isomerase like protein, domain 1"/>
    <property type="match status" value="1"/>
</dbReference>
<dbReference type="PANTHER" id="PTHR30390">
    <property type="entry name" value="SEDOHEPTULOSE 7-PHOSPHATE ISOMERASE / DNAA INITIATOR-ASSOCIATING FACTOR FOR REPLICATION INITIATION"/>
    <property type="match status" value="1"/>
</dbReference>
<evidence type="ECO:0000313" key="2">
    <source>
        <dbReference type="EMBL" id="APH73394.1"/>
    </source>
</evidence>
<feature type="domain" description="SIS" evidence="1">
    <location>
        <begin position="35"/>
        <end position="220"/>
    </location>
</feature>
<dbReference type="OrthoDB" id="9813831at2"/>
<keyword evidence="3" id="KW-1185">Reference proteome</keyword>
<proteinExistence type="predicted"/>
<evidence type="ECO:0000259" key="1">
    <source>
        <dbReference type="PROSITE" id="PS51464"/>
    </source>
</evidence>
<dbReference type="InterPro" id="IPR046348">
    <property type="entry name" value="SIS_dom_sf"/>
</dbReference>
<reference evidence="3" key="1">
    <citation type="submission" date="2016-11" db="EMBL/GenBank/DDBJ databases">
        <title>Mesorhizobium oceanicum sp. nov., isolated from deep seawater in South China Sea.</title>
        <authorList>
            <person name="Fu G.-Y."/>
        </authorList>
    </citation>
    <scope>NUCLEOTIDE SEQUENCE [LARGE SCALE GENOMIC DNA]</scope>
    <source>
        <strain evidence="3">B7</strain>
    </source>
</reference>
<sequence>MSSSLLDRYFGSLAERLETVRSTQAQAIAQAAEHSAASIASGKLVFTFGTGHGALPALETFPRTGTVVGFRPIVESTMISFHHVWGDMGARQYRFIHAQEGYGRAIMRSHQVDPADTMILFSHSGINAVIMDIALECRERGLKVVGVTSIPHSSSTPSRHSSGKRLFEVADVVIDTGIPKADAALEIDGLEHPVGASSTSVTIAIAHAIVSLTAEKLVERGVKPYVMVNPNTTGKEAANRQNDENYEELWRRLKAR</sequence>
<dbReference type="GO" id="GO:1901135">
    <property type="term" value="P:carbohydrate derivative metabolic process"/>
    <property type="evidence" value="ECO:0007669"/>
    <property type="project" value="InterPro"/>
</dbReference>
<dbReference type="PROSITE" id="PS51464">
    <property type="entry name" value="SIS"/>
    <property type="match status" value="1"/>
</dbReference>
<dbReference type="EMBL" id="CP018171">
    <property type="protein sequence ID" value="APH73394.1"/>
    <property type="molecule type" value="Genomic_DNA"/>
</dbReference>
<dbReference type="InterPro" id="IPR001347">
    <property type="entry name" value="SIS_dom"/>
</dbReference>
<dbReference type="GO" id="GO:0097367">
    <property type="term" value="F:carbohydrate derivative binding"/>
    <property type="evidence" value="ECO:0007669"/>
    <property type="project" value="InterPro"/>
</dbReference>
<organism evidence="2 3">
    <name type="scientific">Aquibium oceanicum</name>
    <dbReference type="NCBI Taxonomy" id="1670800"/>
    <lineage>
        <taxon>Bacteria</taxon>
        <taxon>Pseudomonadati</taxon>
        <taxon>Pseudomonadota</taxon>
        <taxon>Alphaproteobacteria</taxon>
        <taxon>Hyphomicrobiales</taxon>
        <taxon>Phyllobacteriaceae</taxon>
        <taxon>Aquibium</taxon>
    </lineage>
</organism>
<dbReference type="Pfam" id="PF13580">
    <property type="entry name" value="SIS_2"/>
    <property type="match status" value="1"/>
</dbReference>
<dbReference type="SUPFAM" id="SSF53697">
    <property type="entry name" value="SIS domain"/>
    <property type="match status" value="1"/>
</dbReference>
<gene>
    <name evidence="2" type="ORF">BSQ44_19950</name>
</gene>
<dbReference type="STRING" id="1670800.BSQ44_19950"/>
<dbReference type="Proteomes" id="UP000182840">
    <property type="component" value="Chromosome"/>
</dbReference>
<accession>A0A1L3SVM2</accession>
<evidence type="ECO:0000313" key="3">
    <source>
        <dbReference type="Proteomes" id="UP000182840"/>
    </source>
</evidence>
<dbReference type="PANTHER" id="PTHR30390:SF7">
    <property type="entry name" value="PHOSPHOHEPTOSE ISOMERASE"/>
    <property type="match status" value="1"/>
</dbReference>
<dbReference type="RefSeq" id="WP_072606864.1">
    <property type="nucleotide sequence ID" value="NZ_CP018171.1"/>
</dbReference>
<dbReference type="KEGG" id="meso:BSQ44_19950"/>
<dbReference type="InterPro" id="IPR050099">
    <property type="entry name" value="SIS_GmhA/DiaA_subfam"/>
</dbReference>